<evidence type="ECO:0000259" key="2">
    <source>
        <dbReference type="PROSITE" id="PS50097"/>
    </source>
</evidence>
<accession>A0A9J6EP04</accession>
<dbReference type="PROSITE" id="PS50097">
    <property type="entry name" value="BTB"/>
    <property type="match status" value="1"/>
</dbReference>
<dbReference type="Proteomes" id="UP000821866">
    <property type="component" value="Chromosome 11"/>
</dbReference>
<dbReference type="EMBL" id="JABSTU010000003">
    <property type="protein sequence ID" value="KAH8035919.1"/>
    <property type="molecule type" value="Genomic_DNA"/>
</dbReference>
<organism evidence="3 4">
    <name type="scientific">Rhipicephalus microplus</name>
    <name type="common">Cattle tick</name>
    <name type="synonym">Boophilus microplus</name>
    <dbReference type="NCBI Taxonomy" id="6941"/>
    <lineage>
        <taxon>Eukaryota</taxon>
        <taxon>Metazoa</taxon>
        <taxon>Ecdysozoa</taxon>
        <taxon>Arthropoda</taxon>
        <taxon>Chelicerata</taxon>
        <taxon>Arachnida</taxon>
        <taxon>Acari</taxon>
        <taxon>Parasitiformes</taxon>
        <taxon>Ixodida</taxon>
        <taxon>Ixodoidea</taxon>
        <taxon>Ixodidae</taxon>
        <taxon>Rhipicephalinae</taxon>
        <taxon>Rhipicephalus</taxon>
        <taxon>Boophilus</taxon>
    </lineage>
</organism>
<keyword evidence="1" id="KW-1133">Transmembrane helix</keyword>
<protein>
    <recommendedName>
        <fullName evidence="2">BTB domain-containing protein</fullName>
    </recommendedName>
</protein>
<dbReference type="SUPFAM" id="SSF54695">
    <property type="entry name" value="POZ domain"/>
    <property type="match status" value="1"/>
</dbReference>
<keyword evidence="1" id="KW-0472">Membrane</keyword>
<dbReference type="InterPro" id="IPR011333">
    <property type="entry name" value="SKP1/BTB/POZ_sf"/>
</dbReference>
<dbReference type="Pfam" id="PF00651">
    <property type="entry name" value="BTB"/>
    <property type="match status" value="1"/>
</dbReference>
<feature type="domain" description="BTB" evidence="2">
    <location>
        <begin position="40"/>
        <end position="69"/>
    </location>
</feature>
<evidence type="ECO:0000313" key="3">
    <source>
        <dbReference type="EMBL" id="KAH8035919.1"/>
    </source>
</evidence>
<evidence type="ECO:0000313" key="4">
    <source>
        <dbReference type="Proteomes" id="UP000821866"/>
    </source>
</evidence>
<dbReference type="InterPro" id="IPR000210">
    <property type="entry name" value="BTB/POZ_dom"/>
</dbReference>
<sequence length="102" mass="12036">MEGCYKDWVQCGDFQDKSREQQLLQLSRFCETLWLKRQMTDVEVHVEAKIFQAHKLILTCHSPYFHKLLISTKPEMLKVRAVTFILFLFEIISLALICENAT</sequence>
<name>A0A9J6EP04_RHIMP</name>
<gene>
    <name evidence="3" type="ORF">HPB51_011100</name>
</gene>
<dbReference type="AlphaFoldDB" id="A0A9J6EP04"/>
<proteinExistence type="predicted"/>
<comment type="caution">
    <text evidence="3">The sequence shown here is derived from an EMBL/GenBank/DDBJ whole genome shotgun (WGS) entry which is preliminary data.</text>
</comment>
<reference evidence="3" key="1">
    <citation type="journal article" date="2020" name="Cell">
        <title>Large-Scale Comparative Analyses of Tick Genomes Elucidate Their Genetic Diversity and Vector Capacities.</title>
        <authorList>
            <consortium name="Tick Genome and Microbiome Consortium (TIGMIC)"/>
            <person name="Jia N."/>
            <person name="Wang J."/>
            <person name="Shi W."/>
            <person name="Du L."/>
            <person name="Sun Y."/>
            <person name="Zhan W."/>
            <person name="Jiang J.F."/>
            <person name="Wang Q."/>
            <person name="Zhang B."/>
            <person name="Ji P."/>
            <person name="Bell-Sakyi L."/>
            <person name="Cui X.M."/>
            <person name="Yuan T.T."/>
            <person name="Jiang B.G."/>
            <person name="Yang W.F."/>
            <person name="Lam T.T."/>
            <person name="Chang Q.C."/>
            <person name="Ding S.J."/>
            <person name="Wang X.J."/>
            <person name="Zhu J.G."/>
            <person name="Ruan X.D."/>
            <person name="Zhao L."/>
            <person name="Wei J.T."/>
            <person name="Ye R.Z."/>
            <person name="Que T.C."/>
            <person name="Du C.H."/>
            <person name="Zhou Y.H."/>
            <person name="Cheng J.X."/>
            <person name="Dai P.F."/>
            <person name="Guo W.B."/>
            <person name="Han X.H."/>
            <person name="Huang E.J."/>
            <person name="Li L.F."/>
            <person name="Wei W."/>
            <person name="Gao Y.C."/>
            <person name="Liu J.Z."/>
            <person name="Shao H.Z."/>
            <person name="Wang X."/>
            <person name="Wang C.C."/>
            <person name="Yang T.C."/>
            <person name="Huo Q.B."/>
            <person name="Li W."/>
            <person name="Chen H.Y."/>
            <person name="Chen S.E."/>
            <person name="Zhou L.G."/>
            <person name="Ni X.B."/>
            <person name="Tian J.H."/>
            <person name="Sheng Y."/>
            <person name="Liu T."/>
            <person name="Pan Y.S."/>
            <person name="Xia L.Y."/>
            <person name="Li J."/>
            <person name="Zhao F."/>
            <person name="Cao W.C."/>
        </authorList>
    </citation>
    <scope>NUCLEOTIDE SEQUENCE</scope>
    <source>
        <strain evidence="3">Rmic-2018</strain>
    </source>
</reference>
<dbReference type="CDD" id="cd18186">
    <property type="entry name" value="BTB_POZ_ZBTB_KLHL-like"/>
    <property type="match status" value="1"/>
</dbReference>
<evidence type="ECO:0000256" key="1">
    <source>
        <dbReference type="SAM" id="Phobius"/>
    </source>
</evidence>
<dbReference type="Gene3D" id="3.30.710.10">
    <property type="entry name" value="Potassium Channel Kv1.1, Chain A"/>
    <property type="match status" value="1"/>
</dbReference>
<feature type="transmembrane region" description="Helical" evidence="1">
    <location>
        <begin position="77"/>
        <end position="97"/>
    </location>
</feature>
<reference evidence="3" key="2">
    <citation type="submission" date="2021-09" db="EMBL/GenBank/DDBJ databases">
        <authorList>
            <person name="Jia N."/>
            <person name="Wang J."/>
            <person name="Shi W."/>
            <person name="Du L."/>
            <person name="Sun Y."/>
            <person name="Zhan W."/>
            <person name="Jiang J."/>
            <person name="Wang Q."/>
            <person name="Zhang B."/>
            <person name="Ji P."/>
            <person name="Sakyi L.B."/>
            <person name="Cui X."/>
            <person name="Yuan T."/>
            <person name="Jiang B."/>
            <person name="Yang W."/>
            <person name="Lam T.T.-Y."/>
            <person name="Chang Q."/>
            <person name="Ding S."/>
            <person name="Wang X."/>
            <person name="Zhu J."/>
            <person name="Ruan X."/>
            <person name="Zhao L."/>
            <person name="Wei J."/>
            <person name="Que T."/>
            <person name="Du C."/>
            <person name="Cheng J."/>
            <person name="Dai P."/>
            <person name="Han X."/>
            <person name="Huang E."/>
            <person name="Gao Y."/>
            <person name="Liu J."/>
            <person name="Shao H."/>
            <person name="Ye R."/>
            <person name="Li L."/>
            <person name="Wei W."/>
            <person name="Wang X."/>
            <person name="Wang C."/>
            <person name="Huo Q."/>
            <person name="Li W."/>
            <person name="Guo W."/>
            <person name="Chen H."/>
            <person name="Chen S."/>
            <person name="Zhou L."/>
            <person name="Zhou L."/>
            <person name="Ni X."/>
            <person name="Tian J."/>
            <person name="Zhou Y."/>
            <person name="Sheng Y."/>
            <person name="Liu T."/>
            <person name="Pan Y."/>
            <person name="Xia L."/>
            <person name="Li J."/>
            <person name="Zhao F."/>
            <person name="Cao W."/>
        </authorList>
    </citation>
    <scope>NUCLEOTIDE SEQUENCE</scope>
    <source>
        <strain evidence="3">Rmic-2018</strain>
        <tissue evidence="3">Larvae</tissue>
    </source>
</reference>
<keyword evidence="4" id="KW-1185">Reference proteome</keyword>
<keyword evidence="1" id="KW-0812">Transmembrane</keyword>